<dbReference type="RefSeq" id="WP_212142397.1">
    <property type="nucleotide sequence ID" value="NZ_JAGSSW010000009.1"/>
</dbReference>
<evidence type="ECO:0000313" key="2">
    <source>
        <dbReference type="Proteomes" id="UP000682951"/>
    </source>
</evidence>
<name>A0ABS5HJU1_9BACT</name>
<evidence type="ECO:0000313" key="1">
    <source>
        <dbReference type="EMBL" id="MBR8464539.1"/>
    </source>
</evidence>
<comment type="caution">
    <text evidence="1">The sequence shown here is derived from an EMBL/GenBank/DDBJ whole genome shotgun (WGS) entry which is preliminary data.</text>
</comment>
<dbReference type="PANTHER" id="PTHR43130">
    <property type="entry name" value="ARAC-FAMILY TRANSCRIPTIONAL REGULATOR"/>
    <property type="match status" value="1"/>
</dbReference>
<dbReference type="SUPFAM" id="SSF52317">
    <property type="entry name" value="Class I glutamine amidotransferase-like"/>
    <property type="match status" value="1"/>
</dbReference>
<protein>
    <recommendedName>
        <fullName evidence="3">DJ-1/PfpI domain-containing protein</fullName>
    </recommendedName>
</protein>
<reference evidence="1 2" key="1">
    <citation type="submission" date="2021-04" db="EMBL/GenBank/DDBJ databases">
        <title>Molecular and phenotypic characterization and identification of bacterial isolates recovered from the Anatolian ground squirrels (Spermophilus xanthoprymnus) and which have the potential to form a new species in the Campylobacter genus.</title>
        <authorList>
            <person name="Aydin F."/>
            <person name="Abay S."/>
            <person name="Kayman T."/>
            <person name="Karakaya E."/>
            <person name="Mustak H.K."/>
            <person name="Mustak I.B."/>
            <person name="Bilgin N."/>
            <person name="Duzler A."/>
            <person name="Sahin O."/>
            <person name="Guran O."/>
            <person name="Saticioglu I.B."/>
        </authorList>
    </citation>
    <scope>NUCLEOTIDE SEQUENCE [LARGE SCALE GENOMIC DNA]</scope>
    <source>
        <strain evidence="2">faydin-G24</strain>
    </source>
</reference>
<sequence>MKKVAILMYDKVNLQSFASIYAFLHGFDRVSVKCYAFKPEITDEFGLRLHPEIHSESLYGVDLLVVPDGIGALSLRYDEIFLSWVKSGFSAKVKIGLDLGSLVLGGAGFLENRSAVVRGGYKNALSEYCEVIGGEYCEDYGIYSSIGLTQSLKNRLNEILEQDLD</sequence>
<dbReference type="InterPro" id="IPR029062">
    <property type="entry name" value="Class_I_gatase-like"/>
</dbReference>
<proteinExistence type="predicted"/>
<keyword evidence="2" id="KW-1185">Reference proteome</keyword>
<dbReference type="Proteomes" id="UP000682951">
    <property type="component" value="Unassembled WGS sequence"/>
</dbReference>
<evidence type="ECO:0008006" key="3">
    <source>
        <dbReference type="Google" id="ProtNLM"/>
    </source>
</evidence>
<dbReference type="PANTHER" id="PTHR43130:SF3">
    <property type="entry name" value="HTH-TYPE TRANSCRIPTIONAL REGULATOR RV1931C"/>
    <property type="match status" value="1"/>
</dbReference>
<dbReference type="EMBL" id="JAGSSW010000009">
    <property type="protein sequence ID" value="MBR8464539.1"/>
    <property type="molecule type" value="Genomic_DNA"/>
</dbReference>
<dbReference type="InterPro" id="IPR052158">
    <property type="entry name" value="INH-QAR"/>
</dbReference>
<dbReference type="Gene3D" id="3.40.50.880">
    <property type="match status" value="1"/>
</dbReference>
<accession>A0ABS5HJU1</accession>
<gene>
    <name evidence="1" type="ORF">KDD93_08180</name>
</gene>
<organism evidence="1 2">
    <name type="scientific">Campylobacter anatolicus</name>
    <dbReference type="NCBI Taxonomy" id="2829105"/>
    <lineage>
        <taxon>Bacteria</taxon>
        <taxon>Pseudomonadati</taxon>
        <taxon>Campylobacterota</taxon>
        <taxon>Epsilonproteobacteria</taxon>
        <taxon>Campylobacterales</taxon>
        <taxon>Campylobacteraceae</taxon>
        <taxon>Campylobacter</taxon>
    </lineage>
</organism>